<dbReference type="PATRIC" id="fig|1502.174.peg.139"/>
<evidence type="ECO:0000313" key="1">
    <source>
        <dbReference type="EMBL" id="KXA14770.1"/>
    </source>
</evidence>
<proteinExistence type="predicted"/>
<evidence type="ECO:0000313" key="2">
    <source>
        <dbReference type="Proteomes" id="UP000070646"/>
    </source>
</evidence>
<protein>
    <submittedName>
        <fullName evidence="1">Uncharacterized protein</fullName>
    </submittedName>
</protein>
<sequence>MYNSGKYLIKQSLICFIKEGINMGNFFLESDFRAFDIDKSRSRDKVILERRRVAAEKLRELNNLGLFEFMNSKGLSSHWEKQYITSITWPLKRVNDEYVDRIYLSYGKNRADVRKLIKVLNLFHDIEGSRIEDDMVFNYIPRIQLGLDSNSWNTALYLDKYGAIEQKNLVNKIRENYELKERFKNILMALEEKGYRLYLIKDNNPRSYEDETDYVEDIIKYTDSGEKYGLTIRKDYDKNHVSNSRNEILDFVKNEFDNLMDVYYFISWDSEENDYLR</sequence>
<dbReference type="EMBL" id="LRPU01000006">
    <property type="protein sequence ID" value="KXA14770.1"/>
    <property type="molecule type" value="Genomic_DNA"/>
</dbReference>
<dbReference type="Proteomes" id="UP000070646">
    <property type="component" value="Unassembled WGS sequence"/>
</dbReference>
<comment type="caution">
    <text evidence="1">The sequence shown here is derived from an EMBL/GenBank/DDBJ whole genome shotgun (WGS) entry which is preliminary data.</text>
</comment>
<accession>A0A133NEQ4</accession>
<dbReference type="AlphaFoldDB" id="A0A133NEQ4"/>
<name>A0A133NEQ4_CLOPF</name>
<organism evidence="1 2">
    <name type="scientific">Clostridium perfringens</name>
    <dbReference type="NCBI Taxonomy" id="1502"/>
    <lineage>
        <taxon>Bacteria</taxon>
        <taxon>Bacillati</taxon>
        <taxon>Bacillota</taxon>
        <taxon>Clostridia</taxon>
        <taxon>Eubacteriales</taxon>
        <taxon>Clostridiaceae</taxon>
        <taxon>Clostridium</taxon>
    </lineage>
</organism>
<reference evidence="1 2" key="1">
    <citation type="submission" date="2016-01" db="EMBL/GenBank/DDBJ databases">
        <authorList>
            <person name="Oliw E.H."/>
        </authorList>
    </citation>
    <scope>NUCLEOTIDE SEQUENCE [LARGE SCALE GENOMIC DNA]</scope>
    <source>
        <strain evidence="1 2">MJR7757A</strain>
    </source>
</reference>
<gene>
    <name evidence="1" type="ORF">HMPREF3222_00137</name>
</gene>